<dbReference type="InterPro" id="IPR013324">
    <property type="entry name" value="RNA_pol_sigma_r3/r4-like"/>
</dbReference>
<dbReference type="Gene3D" id="1.10.1740.10">
    <property type="match status" value="1"/>
</dbReference>
<keyword evidence="4" id="KW-0804">Transcription</keyword>
<evidence type="ECO:0000313" key="7">
    <source>
        <dbReference type="EMBL" id="MER2288213.1"/>
    </source>
</evidence>
<protein>
    <submittedName>
        <fullName evidence="7">RNA polymerase sigma factor</fullName>
    </submittedName>
</protein>
<dbReference type="InterPro" id="IPR013325">
    <property type="entry name" value="RNA_pol_sigma_r2"/>
</dbReference>
<dbReference type="InterPro" id="IPR039425">
    <property type="entry name" value="RNA_pol_sigma-70-like"/>
</dbReference>
<evidence type="ECO:0000313" key="8">
    <source>
        <dbReference type="Proteomes" id="UP001432995"/>
    </source>
</evidence>
<dbReference type="InterPro" id="IPR036388">
    <property type="entry name" value="WH-like_DNA-bd_sf"/>
</dbReference>
<evidence type="ECO:0000256" key="3">
    <source>
        <dbReference type="ARBA" id="ARBA00023082"/>
    </source>
</evidence>
<dbReference type="EMBL" id="JBELQD010000006">
    <property type="protein sequence ID" value="MER2288213.1"/>
    <property type="molecule type" value="Genomic_DNA"/>
</dbReference>
<dbReference type="Pfam" id="PF04542">
    <property type="entry name" value="Sigma70_r2"/>
    <property type="match status" value="1"/>
</dbReference>
<evidence type="ECO:0000259" key="6">
    <source>
        <dbReference type="Pfam" id="PF08281"/>
    </source>
</evidence>
<dbReference type="NCBIfam" id="TIGR02937">
    <property type="entry name" value="sigma70-ECF"/>
    <property type="match status" value="1"/>
</dbReference>
<dbReference type="InterPro" id="IPR013249">
    <property type="entry name" value="RNA_pol_sigma70_r4_t2"/>
</dbReference>
<organism evidence="7 8">
    <name type="scientific">Methylobacterium brachiatum</name>
    <dbReference type="NCBI Taxonomy" id="269660"/>
    <lineage>
        <taxon>Bacteria</taxon>
        <taxon>Pseudomonadati</taxon>
        <taxon>Pseudomonadota</taxon>
        <taxon>Alphaproteobacteria</taxon>
        <taxon>Hyphomicrobiales</taxon>
        <taxon>Methylobacteriaceae</taxon>
        <taxon>Methylobacterium</taxon>
    </lineage>
</organism>
<gene>
    <name evidence="7" type="ORF">ABS770_08100</name>
</gene>
<keyword evidence="2" id="KW-0805">Transcription regulation</keyword>
<dbReference type="RefSeq" id="WP_007564586.1">
    <property type="nucleotide sequence ID" value="NZ_CP033231.1"/>
</dbReference>
<evidence type="ECO:0000256" key="2">
    <source>
        <dbReference type="ARBA" id="ARBA00023015"/>
    </source>
</evidence>
<name>A0ABV1R090_9HYPH</name>
<evidence type="ECO:0000256" key="4">
    <source>
        <dbReference type="ARBA" id="ARBA00023163"/>
    </source>
</evidence>
<proteinExistence type="inferred from homology"/>
<sequence length="181" mass="20389">MSVVNPSRDARASQLAKLYRSHCKALLRFLGRKVGQTDASDLAHEAFLRIAHAEHGQTRLHNERAFLFQIAANLVVDHKRAQLRRSRILTAVEVDDLLTVADETPSPERLAQSRCELQALDAALRELPFRRAEAFRLSRIEGLTHASIADRLGVSLRTVEAEIRMALDHCADRLRSVRVPD</sequence>
<keyword evidence="3" id="KW-0731">Sigma factor</keyword>
<dbReference type="InterPro" id="IPR007627">
    <property type="entry name" value="RNA_pol_sigma70_r2"/>
</dbReference>
<keyword evidence="8" id="KW-1185">Reference proteome</keyword>
<comment type="similarity">
    <text evidence="1">Belongs to the sigma-70 factor family. ECF subfamily.</text>
</comment>
<dbReference type="SUPFAM" id="SSF88946">
    <property type="entry name" value="Sigma2 domain of RNA polymerase sigma factors"/>
    <property type="match status" value="1"/>
</dbReference>
<feature type="domain" description="RNA polymerase sigma-70 region 2" evidence="5">
    <location>
        <begin position="18"/>
        <end position="84"/>
    </location>
</feature>
<evidence type="ECO:0000256" key="1">
    <source>
        <dbReference type="ARBA" id="ARBA00010641"/>
    </source>
</evidence>
<evidence type="ECO:0000259" key="5">
    <source>
        <dbReference type="Pfam" id="PF04542"/>
    </source>
</evidence>
<feature type="domain" description="RNA polymerase sigma factor 70 region 4 type 2" evidence="6">
    <location>
        <begin position="118"/>
        <end position="170"/>
    </location>
</feature>
<dbReference type="Pfam" id="PF08281">
    <property type="entry name" value="Sigma70_r4_2"/>
    <property type="match status" value="1"/>
</dbReference>
<comment type="caution">
    <text evidence="7">The sequence shown here is derived from an EMBL/GenBank/DDBJ whole genome shotgun (WGS) entry which is preliminary data.</text>
</comment>
<reference evidence="7" key="1">
    <citation type="submission" date="2024-06" db="EMBL/GenBank/DDBJ databases">
        <authorList>
            <person name="Campbell A.G."/>
        </authorList>
    </citation>
    <scope>NUCLEOTIDE SEQUENCE</scope>
    <source>
        <strain evidence="7">EM17</strain>
    </source>
</reference>
<accession>A0ABV1R090</accession>
<dbReference type="Proteomes" id="UP001432995">
    <property type="component" value="Unassembled WGS sequence"/>
</dbReference>
<dbReference type="Gene3D" id="1.10.10.10">
    <property type="entry name" value="Winged helix-like DNA-binding domain superfamily/Winged helix DNA-binding domain"/>
    <property type="match status" value="1"/>
</dbReference>
<dbReference type="SUPFAM" id="SSF88659">
    <property type="entry name" value="Sigma3 and sigma4 domains of RNA polymerase sigma factors"/>
    <property type="match status" value="1"/>
</dbReference>
<dbReference type="InterPro" id="IPR014284">
    <property type="entry name" value="RNA_pol_sigma-70_dom"/>
</dbReference>
<dbReference type="PANTHER" id="PTHR43133">
    <property type="entry name" value="RNA POLYMERASE ECF-TYPE SIGMA FACTO"/>
    <property type="match status" value="1"/>
</dbReference>
<dbReference type="PANTHER" id="PTHR43133:SF63">
    <property type="entry name" value="RNA POLYMERASE SIGMA FACTOR FECI-RELATED"/>
    <property type="match status" value="1"/>
</dbReference>